<evidence type="ECO:0000256" key="7">
    <source>
        <dbReference type="ARBA" id="ARBA00023136"/>
    </source>
</evidence>
<dbReference type="SUPFAM" id="SSF161098">
    <property type="entry name" value="MetI-like"/>
    <property type="match status" value="1"/>
</dbReference>
<keyword evidence="3" id="KW-1003">Cell membrane</keyword>
<dbReference type="STRING" id="1249481.D641_0103000"/>
<evidence type="ECO:0000256" key="2">
    <source>
        <dbReference type="ARBA" id="ARBA00022448"/>
    </source>
</evidence>
<dbReference type="InterPro" id="IPR010065">
    <property type="entry name" value="AA_ABC_transptr_permease_3TM"/>
</dbReference>
<dbReference type="HOGENOM" id="CLU_019602_1_4_11"/>
<dbReference type="InterPro" id="IPR000515">
    <property type="entry name" value="MetI-like"/>
</dbReference>
<evidence type="ECO:0000256" key="5">
    <source>
        <dbReference type="ARBA" id="ARBA00022970"/>
    </source>
</evidence>
<dbReference type="NCBIfam" id="TIGR01726">
    <property type="entry name" value="HEQRo_perm_3TM"/>
    <property type="match status" value="1"/>
</dbReference>
<dbReference type="InterPro" id="IPR043429">
    <property type="entry name" value="ArtM/GltK/GlnP/TcyL/YhdX-like"/>
</dbReference>
<evidence type="ECO:0000259" key="9">
    <source>
        <dbReference type="PROSITE" id="PS50928"/>
    </source>
</evidence>
<dbReference type="GO" id="GO:0022857">
    <property type="term" value="F:transmembrane transporter activity"/>
    <property type="evidence" value="ECO:0007669"/>
    <property type="project" value="InterPro"/>
</dbReference>
<proteinExistence type="inferred from homology"/>
<evidence type="ECO:0000256" key="1">
    <source>
        <dbReference type="ARBA" id="ARBA00004651"/>
    </source>
</evidence>
<sequence>MPEFLELWIQSLPRLLRAAIEVTIPLSLISFAIALVVAVLVALVRLYGPAPLKVVAWAYVQVFRGTPLVVQLFIVYFGLPSIGIALDAFPAAVVTLALNTGAYASEAVRASILSIPRGQFEAAQTLNLSRATTFRKVVTPQAMRIVLPPLANDFIDLVKGTSLVFAITLIDLFQVGRQIAGSTFEPMAMYTLVALIYLVMVSLLSLGQNVLEKKVSAHVRTS</sequence>
<dbReference type="Gene3D" id="1.10.3720.10">
    <property type="entry name" value="MetI-like"/>
    <property type="match status" value="1"/>
</dbReference>
<evidence type="ECO:0000313" key="10">
    <source>
        <dbReference type="EMBL" id="EYT50787.1"/>
    </source>
</evidence>
<comment type="subcellular location">
    <subcellularLocation>
        <location evidence="1 8">Cell membrane</location>
        <topology evidence="1 8">Multi-pass membrane protein</topology>
    </subcellularLocation>
</comment>
<dbReference type="Pfam" id="PF00528">
    <property type="entry name" value="BPD_transp_1"/>
    <property type="match status" value="1"/>
</dbReference>
<dbReference type="PANTHER" id="PTHR30614:SF0">
    <property type="entry name" value="L-CYSTINE TRANSPORT SYSTEM PERMEASE PROTEIN TCYL"/>
    <property type="match status" value="1"/>
</dbReference>
<dbReference type="PANTHER" id="PTHR30614">
    <property type="entry name" value="MEMBRANE COMPONENT OF AMINO ACID ABC TRANSPORTER"/>
    <property type="match status" value="1"/>
</dbReference>
<dbReference type="CDD" id="cd06261">
    <property type="entry name" value="TM_PBP2"/>
    <property type="match status" value="1"/>
</dbReference>
<feature type="transmembrane region" description="Helical" evidence="8">
    <location>
        <begin position="187"/>
        <end position="206"/>
    </location>
</feature>
<evidence type="ECO:0000256" key="3">
    <source>
        <dbReference type="ARBA" id="ARBA00022475"/>
    </source>
</evidence>
<gene>
    <name evidence="10" type="ORF">D641_0103000</name>
</gene>
<evidence type="ECO:0000313" key="11">
    <source>
        <dbReference type="Proteomes" id="UP000019754"/>
    </source>
</evidence>
<keyword evidence="7 8" id="KW-0472">Membrane</keyword>
<dbReference type="PROSITE" id="PS50928">
    <property type="entry name" value="ABC_TM1"/>
    <property type="match status" value="1"/>
</dbReference>
<dbReference type="RefSeq" id="WP_017822316.1">
    <property type="nucleotide sequence ID" value="NZ_AORC01000003.1"/>
</dbReference>
<name>A0A022L4N7_9MICO</name>
<evidence type="ECO:0000256" key="8">
    <source>
        <dbReference type="RuleBase" id="RU363032"/>
    </source>
</evidence>
<keyword evidence="4 8" id="KW-0812">Transmembrane</keyword>
<dbReference type="AlphaFoldDB" id="A0A022L4N7"/>
<comment type="caution">
    <text evidence="10">The sequence shown here is derived from an EMBL/GenBank/DDBJ whole genome shotgun (WGS) entry which is preliminary data.</text>
</comment>
<dbReference type="InterPro" id="IPR035906">
    <property type="entry name" value="MetI-like_sf"/>
</dbReference>
<protein>
    <submittedName>
        <fullName evidence="10">Cysteine ABC transporter permease</fullName>
    </submittedName>
</protein>
<keyword evidence="11" id="KW-1185">Reference proteome</keyword>
<organism evidence="10 11">
    <name type="scientific">Brachybacterium muris UCD-AY4</name>
    <dbReference type="NCBI Taxonomy" id="1249481"/>
    <lineage>
        <taxon>Bacteria</taxon>
        <taxon>Bacillati</taxon>
        <taxon>Actinomycetota</taxon>
        <taxon>Actinomycetes</taxon>
        <taxon>Micrococcales</taxon>
        <taxon>Dermabacteraceae</taxon>
        <taxon>Brachybacterium</taxon>
    </lineage>
</organism>
<feature type="transmembrane region" description="Helical" evidence="8">
    <location>
        <begin position="22"/>
        <end position="44"/>
    </location>
</feature>
<evidence type="ECO:0000256" key="4">
    <source>
        <dbReference type="ARBA" id="ARBA00022692"/>
    </source>
</evidence>
<dbReference type="GO" id="GO:0043190">
    <property type="term" value="C:ATP-binding cassette (ABC) transporter complex"/>
    <property type="evidence" value="ECO:0007669"/>
    <property type="project" value="InterPro"/>
</dbReference>
<dbReference type="FunFam" id="1.10.3720.10:FF:000006">
    <property type="entry name" value="Glutamate/aspartate ABC transporter, permease protein GltK"/>
    <property type="match status" value="1"/>
</dbReference>
<keyword evidence="5" id="KW-0029">Amino-acid transport</keyword>
<dbReference type="Proteomes" id="UP000019754">
    <property type="component" value="Unassembled WGS sequence"/>
</dbReference>
<evidence type="ECO:0000256" key="6">
    <source>
        <dbReference type="ARBA" id="ARBA00022989"/>
    </source>
</evidence>
<comment type="similarity">
    <text evidence="8">Belongs to the binding-protein-dependent transport system permease family.</text>
</comment>
<dbReference type="GO" id="GO:0006865">
    <property type="term" value="P:amino acid transport"/>
    <property type="evidence" value="ECO:0007669"/>
    <property type="project" value="UniProtKB-KW"/>
</dbReference>
<keyword evidence="6 8" id="KW-1133">Transmembrane helix</keyword>
<reference evidence="10 11" key="1">
    <citation type="journal article" date="2013" name="Genome Announc.">
        <title>Draft genome sequence of an Actinobacterium, Brachybacterium muris strain UCD-AY4.</title>
        <authorList>
            <person name="Lo J.R."/>
            <person name="Lang J.M."/>
            <person name="Darling A.E."/>
            <person name="Eisen J.A."/>
            <person name="Coil D.A."/>
        </authorList>
    </citation>
    <scope>NUCLEOTIDE SEQUENCE [LARGE SCALE GENOMIC DNA]</scope>
    <source>
        <strain evidence="10 11">UCD-AY4</strain>
    </source>
</reference>
<feature type="domain" description="ABC transmembrane type-1" evidence="9">
    <location>
        <begin position="20"/>
        <end position="205"/>
    </location>
</feature>
<dbReference type="EMBL" id="AORC01000003">
    <property type="protein sequence ID" value="EYT50787.1"/>
    <property type="molecule type" value="Genomic_DNA"/>
</dbReference>
<accession>A0A022L4N7</accession>
<keyword evidence="2 8" id="KW-0813">Transport</keyword>
<dbReference type="OrthoDB" id="9814902at2"/>